<feature type="domain" description="CCHC-type" evidence="3">
    <location>
        <begin position="170"/>
        <end position="183"/>
    </location>
</feature>
<evidence type="ECO:0000256" key="2">
    <source>
        <dbReference type="SAM" id="MobiDB-lite"/>
    </source>
</evidence>
<dbReference type="PANTHER" id="PTHR31286:SF167">
    <property type="entry name" value="OS09G0268800 PROTEIN"/>
    <property type="match status" value="1"/>
</dbReference>
<comment type="caution">
    <text evidence="4">The sequence shown here is derived from an EMBL/GenBank/DDBJ whole genome shotgun (WGS) entry which is preliminary data.</text>
</comment>
<keyword evidence="1" id="KW-0863">Zinc-finger</keyword>
<feature type="region of interest" description="Disordered" evidence="2">
    <location>
        <begin position="292"/>
        <end position="311"/>
    </location>
</feature>
<keyword evidence="1" id="KW-0479">Metal-binding</keyword>
<evidence type="ECO:0000313" key="4">
    <source>
        <dbReference type="EMBL" id="TXG51459.1"/>
    </source>
</evidence>
<evidence type="ECO:0000313" key="5">
    <source>
        <dbReference type="Proteomes" id="UP000323000"/>
    </source>
</evidence>
<feature type="compositionally biased region" description="Low complexity" evidence="2">
    <location>
        <begin position="369"/>
        <end position="392"/>
    </location>
</feature>
<sequence>MVESKIVKLYENLSLADEDGAIHEMSEEDQRDGEAEVDLCLVGKILSSKRVNREAFKNLIEQLWSPFGSVEIESMGLNIFMFHFNNQVERNRIWQRGPWYFDKSLIVLEKPEGCVIDIPTESKDCWGKFMKVKVQIDISKPLKRWLRLKLDKSNNIVMVSLKYERLPKFCYVCGRIGHASKNCSDEEAKIEALKGESTKYGSWMRASVPDRKKVRIDHQIKGHSKVQSRGLEERSGVNEVCLQKLRTGSWISQVESPTDTFHGLRLEGPTDEDKFTNKKSVVVGKEVSGPGLNVRISNESESGPALKPDGPIIESDPIEEMAMVCSSQPVIQTSPKKTNTRNRKRLAKAKKSEINSHNQSSLFCNLQTVSTKGNKNSKGNASSSTSKSKYSVAGKRYNLGKYQNSFQFSSKERGTLSSSLK</sequence>
<dbReference type="PROSITE" id="PS50158">
    <property type="entry name" value="ZF_CCHC"/>
    <property type="match status" value="1"/>
</dbReference>
<dbReference type="GO" id="GO:0008270">
    <property type="term" value="F:zinc ion binding"/>
    <property type="evidence" value="ECO:0007669"/>
    <property type="project" value="UniProtKB-KW"/>
</dbReference>
<feature type="compositionally biased region" description="Basic residues" evidence="2">
    <location>
        <begin position="338"/>
        <end position="349"/>
    </location>
</feature>
<dbReference type="Proteomes" id="UP000323000">
    <property type="component" value="Chromosome 11"/>
</dbReference>
<feature type="compositionally biased region" description="Polar residues" evidence="2">
    <location>
        <begin position="327"/>
        <end position="337"/>
    </location>
</feature>
<gene>
    <name evidence="4" type="ORF">EZV62_023983</name>
</gene>
<dbReference type="InterPro" id="IPR025558">
    <property type="entry name" value="DUF4283"/>
</dbReference>
<dbReference type="InterPro" id="IPR040256">
    <property type="entry name" value="At4g02000-like"/>
</dbReference>
<protein>
    <recommendedName>
        <fullName evidence="3">CCHC-type domain-containing protein</fullName>
    </recommendedName>
</protein>
<dbReference type="InterPro" id="IPR025836">
    <property type="entry name" value="Zn_knuckle_CX2CX4HX4C"/>
</dbReference>
<reference evidence="5" key="1">
    <citation type="journal article" date="2019" name="Gigascience">
        <title>De novo genome assembly of the endangered Acer yangbiense, a plant species with extremely small populations endemic to Yunnan Province, China.</title>
        <authorList>
            <person name="Yang J."/>
            <person name="Wariss H.M."/>
            <person name="Tao L."/>
            <person name="Zhang R."/>
            <person name="Yun Q."/>
            <person name="Hollingsworth P."/>
            <person name="Dao Z."/>
            <person name="Luo G."/>
            <person name="Guo H."/>
            <person name="Ma Y."/>
            <person name="Sun W."/>
        </authorList>
    </citation>
    <scope>NUCLEOTIDE SEQUENCE [LARGE SCALE GENOMIC DNA]</scope>
    <source>
        <strain evidence="5">cv. Malutang</strain>
    </source>
</reference>
<dbReference type="Pfam" id="PF14392">
    <property type="entry name" value="zf-CCHC_4"/>
    <property type="match status" value="1"/>
</dbReference>
<feature type="region of interest" description="Disordered" evidence="2">
    <location>
        <begin position="327"/>
        <end position="392"/>
    </location>
</feature>
<dbReference type="PANTHER" id="PTHR31286">
    <property type="entry name" value="GLYCINE-RICH CELL WALL STRUCTURAL PROTEIN 1.8-LIKE"/>
    <property type="match status" value="1"/>
</dbReference>
<evidence type="ECO:0000256" key="1">
    <source>
        <dbReference type="PROSITE-ProRule" id="PRU00047"/>
    </source>
</evidence>
<organism evidence="4 5">
    <name type="scientific">Acer yangbiense</name>
    <dbReference type="NCBI Taxonomy" id="1000413"/>
    <lineage>
        <taxon>Eukaryota</taxon>
        <taxon>Viridiplantae</taxon>
        <taxon>Streptophyta</taxon>
        <taxon>Embryophyta</taxon>
        <taxon>Tracheophyta</taxon>
        <taxon>Spermatophyta</taxon>
        <taxon>Magnoliopsida</taxon>
        <taxon>eudicotyledons</taxon>
        <taxon>Gunneridae</taxon>
        <taxon>Pentapetalae</taxon>
        <taxon>rosids</taxon>
        <taxon>malvids</taxon>
        <taxon>Sapindales</taxon>
        <taxon>Sapindaceae</taxon>
        <taxon>Hippocastanoideae</taxon>
        <taxon>Acereae</taxon>
        <taxon>Acer</taxon>
    </lineage>
</organism>
<dbReference type="AlphaFoldDB" id="A0A5C7H421"/>
<dbReference type="OrthoDB" id="1110606at2759"/>
<dbReference type="EMBL" id="VAHF01000011">
    <property type="protein sequence ID" value="TXG51459.1"/>
    <property type="molecule type" value="Genomic_DNA"/>
</dbReference>
<name>A0A5C7H421_9ROSI</name>
<evidence type="ECO:0000259" key="3">
    <source>
        <dbReference type="PROSITE" id="PS50158"/>
    </source>
</evidence>
<dbReference type="InterPro" id="IPR001878">
    <property type="entry name" value="Znf_CCHC"/>
</dbReference>
<accession>A0A5C7H421</accession>
<feature type="compositionally biased region" description="Polar residues" evidence="2">
    <location>
        <begin position="355"/>
        <end position="368"/>
    </location>
</feature>
<dbReference type="GO" id="GO:0003676">
    <property type="term" value="F:nucleic acid binding"/>
    <property type="evidence" value="ECO:0007669"/>
    <property type="project" value="InterPro"/>
</dbReference>
<dbReference type="Pfam" id="PF14111">
    <property type="entry name" value="DUF4283"/>
    <property type="match status" value="1"/>
</dbReference>
<keyword evidence="1" id="KW-0862">Zinc</keyword>
<keyword evidence="5" id="KW-1185">Reference proteome</keyword>
<proteinExistence type="predicted"/>